<reference evidence="3 4" key="1">
    <citation type="journal article" date="2013" name="BMC Genomics">
        <title>The miniature genome of a carnivorous plant Genlisea aurea contains a low number of genes and short non-coding sequences.</title>
        <authorList>
            <person name="Leushkin E.V."/>
            <person name="Sutormin R.A."/>
            <person name="Nabieva E.R."/>
            <person name="Penin A.A."/>
            <person name="Kondrashov A.S."/>
            <person name="Logacheva M.D."/>
        </authorList>
    </citation>
    <scope>NUCLEOTIDE SEQUENCE [LARGE SCALE GENOMIC DNA]</scope>
</reference>
<dbReference type="PANTHER" id="PTHR47942:SF15">
    <property type="entry name" value="OS12G0557800 PROTEIN"/>
    <property type="match status" value="1"/>
</dbReference>
<dbReference type="PANTHER" id="PTHR47942">
    <property type="entry name" value="TETRATRICOPEPTIDE REPEAT (TPR)-LIKE SUPERFAMILY PROTEIN-RELATED"/>
    <property type="match status" value="1"/>
</dbReference>
<keyword evidence="1" id="KW-0677">Repeat</keyword>
<dbReference type="Proteomes" id="UP000015453">
    <property type="component" value="Unassembled WGS sequence"/>
</dbReference>
<evidence type="ECO:0008006" key="5">
    <source>
        <dbReference type="Google" id="ProtNLM"/>
    </source>
</evidence>
<dbReference type="PROSITE" id="PS51375">
    <property type="entry name" value="PPR"/>
    <property type="match status" value="12"/>
</dbReference>
<dbReference type="Pfam" id="PF01535">
    <property type="entry name" value="PPR"/>
    <property type="match status" value="2"/>
</dbReference>
<organism evidence="3 4">
    <name type="scientific">Genlisea aurea</name>
    <dbReference type="NCBI Taxonomy" id="192259"/>
    <lineage>
        <taxon>Eukaryota</taxon>
        <taxon>Viridiplantae</taxon>
        <taxon>Streptophyta</taxon>
        <taxon>Embryophyta</taxon>
        <taxon>Tracheophyta</taxon>
        <taxon>Spermatophyta</taxon>
        <taxon>Magnoliopsida</taxon>
        <taxon>eudicotyledons</taxon>
        <taxon>Gunneridae</taxon>
        <taxon>Pentapetalae</taxon>
        <taxon>asterids</taxon>
        <taxon>lamiids</taxon>
        <taxon>Lamiales</taxon>
        <taxon>Lentibulariaceae</taxon>
        <taxon>Genlisea</taxon>
    </lineage>
</organism>
<feature type="repeat" description="PPR" evidence="2">
    <location>
        <begin position="537"/>
        <end position="571"/>
    </location>
</feature>
<accession>S8DVG3</accession>
<proteinExistence type="predicted"/>
<feature type="repeat" description="PPR" evidence="2">
    <location>
        <begin position="432"/>
        <end position="466"/>
    </location>
</feature>
<feature type="repeat" description="PPR" evidence="2">
    <location>
        <begin position="187"/>
        <end position="221"/>
    </location>
</feature>
<dbReference type="Pfam" id="PF13041">
    <property type="entry name" value="PPR_2"/>
    <property type="match status" value="5"/>
</dbReference>
<sequence>YFKNEVLRLRTCEIDYVIEKLESEHAIRFFLLLEDAFGIKHSLHSRLFVSHHLAEKRRIRSLRCHLQRLVLEEVCDLLLKRFRGWDSNPLVWDVLCFVYSRKGLIRDALFVLLKMRALDILPSIMSYNSLLHSLRHTDMIWDLYRDILVAEIRPTEYTKSIILDGLCNQSQVREALSFMEKVEVEPCIVYFNTLMSAFCRMGYLAVSKSFFGTMFKSGLSPDAYSYNILINGLCDIGSLEEALGFSIDMEKHGLGPDEVTYDILAKGFYLFSMVHGLWKLPRKLLDRGPDLLTYVMLICGHCQVGNSREGLRLRDEMLMKGLRLNRVSYRVIIGSLCKTGQLGEALGLLSELKNSELQPDSYMYSVIIDGLCKLGDVENGIRLYREMCSEKILPNSFPRRPILSGLCQHRNIDEARSYLNIWISSSSGSEQDVVLYNILIDKHVKRGYTREAEALYRDMLDKGISPTAATFNTLIDGSLRCGRLADAREWMDRMRMHKLVPNVVTYTSFMNAFSEAGNLKSVFRLLEEMEANGVEANVVTYTVIIKALRRQGKLEESLRFLNDMLARGLSPDQVTYNSLIQSFCAARDFETAFWLHNEMIRLRVLPNHATYNILIDGLCVHGSVGLAERVFSFLRGHEVDLSKVAYTSLLKAICAKKGGDVRKAKALFREMVEVGFEISVKDYSGVINRLCRRCL</sequence>
<feature type="repeat" description="PPR" evidence="2">
    <location>
        <begin position="502"/>
        <end position="536"/>
    </location>
</feature>
<feature type="repeat" description="PPR" evidence="2">
    <location>
        <begin position="325"/>
        <end position="359"/>
    </location>
</feature>
<name>S8DVG3_9LAMI</name>
<feature type="repeat" description="PPR" evidence="2">
    <location>
        <begin position="607"/>
        <end position="641"/>
    </location>
</feature>
<dbReference type="EMBL" id="AUSU01005194">
    <property type="protein sequence ID" value="EPS63862.1"/>
    <property type="molecule type" value="Genomic_DNA"/>
</dbReference>
<dbReference type="AlphaFoldDB" id="S8DVG3"/>
<dbReference type="InterPro" id="IPR002885">
    <property type="entry name" value="PPR_rpt"/>
</dbReference>
<dbReference type="NCBIfam" id="TIGR00756">
    <property type="entry name" value="PPR"/>
    <property type="match status" value="11"/>
</dbReference>
<dbReference type="OrthoDB" id="185373at2759"/>
<feature type="non-terminal residue" evidence="3">
    <location>
        <position position="695"/>
    </location>
</feature>
<feature type="repeat" description="PPR" evidence="2">
    <location>
        <begin position="642"/>
        <end position="678"/>
    </location>
</feature>
<evidence type="ECO:0000256" key="1">
    <source>
        <dbReference type="ARBA" id="ARBA00022737"/>
    </source>
</evidence>
<keyword evidence="4" id="KW-1185">Reference proteome</keyword>
<dbReference type="InterPro" id="IPR011990">
    <property type="entry name" value="TPR-like_helical_dom_sf"/>
</dbReference>
<feature type="non-terminal residue" evidence="3">
    <location>
        <position position="1"/>
    </location>
</feature>
<feature type="repeat" description="PPR" evidence="2">
    <location>
        <begin position="222"/>
        <end position="256"/>
    </location>
</feature>
<evidence type="ECO:0000313" key="3">
    <source>
        <dbReference type="EMBL" id="EPS63862.1"/>
    </source>
</evidence>
<dbReference type="Gene3D" id="1.25.40.10">
    <property type="entry name" value="Tetratricopeptide repeat domain"/>
    <property type="match status" value="7"/>
</dbReference>
<dbReference type="InterPro" id="IPR051222">
    <property type="entry name" value="PPR/CCM1_RNA-binding"/>
</dbReference>
<feature type="repeat" description="PPR" evidence="2">
    <location>
        <begin position="290"/>
        <end position="324"/>
    </location>
</feature>
<comment type="caution">
    <text evidence="3">The sequence shown here is derived from an EMBL/GenBank/DDBJ whole genome shotgun (WGS) entry which is preliminary data.</text>
</comment>
<feature type="repeat" description="PPR" evidence="2">
    <location>
        <begin position="572"/>
        <end position="606"/>
    </location>
</feature>
<gene>
    <name evidence="3" type="ORF">M569_10921</name>
</gene>
<feature type="repeat" description="PPR" evidence="2">
    <location>
        <begin position="360"/>
        <end position="394"/>
    </location>
</feature>
<evidence type="ECO:0000256" key="2">
    <source>
        <dbReference type="PROSITE-ProRule" id="PRU00708"/>
    </source>
</evidence>
<feature type="repeat" description="PPR" evidence="2">
    <location>
        <begin position="467"/>
        <end position="501"/>
    </location>
</feature>
<evidence type="ECO:0000313" key="4">
    <source>
        <dbReference type="Proteomes" id="UP000015453"/>
    </source>
</evidence>
<protein>
    <recommendedName>
        <fullName evidence="5">Pentacotripeptide-repeat region of PRORP domain-containing protein</fullName>
    </recommendedName>
</protein>